<dbReference type="PROSITE" id="PS51016">
    <property type="entry name" value="MYTH4"/>
    <property type="match status" value="1"/>
</dbReference>
<accession>A0ABQ8YDS3</accession>
<dbReference type="PANTHER" id="PTHR45876:SF8">
    <property type="entry name" value="FI04035P"/>
    <property type="match status" value="1"/>
</dbReference>
<dbReference type="PANTHER" id="PTHR45876">
    <property type="entry name" value="FI04035P"/>
    <property type="match status" value="1"/>
</dbReference>
<keyword evidence="5" id="KW-1185">Reference proteome</keyword>
<dbReference type="SMART" id="SM00324">
    <property type="entry name" value="RhoGAP"/>
    <property type="match status" value="1"/>
</dbReference>
<feature type="compositionally biased region" description="Basic residues" evidence="1">
    <location>
        <begin position="18"/>
        <end position="33"/>
    </location>
</feature>
<dbReference type="SUPFAM" id="SSF48350">
    <property type="entry name" value="GTPase activation domain, GAP"/>
    <property type="match status" value="1"/>
</dbReference>
<protein>
    <submittedName>
        <fullName evidence="4">Rho gtpase activation protein</fullName>
    </submittedName>
</protein>
<gene>
    <name evidence="4" type="ORF">M0813_02600</name>
</gene>
<dbReference type="InterPro" id="IPR008936">
    <property type="entry name" value="Rho_GTPase_activation_prot"/>
</dbReference>
<reference evidence="4" key="1">
    <citation type="submission" date="2022-08" db="EMBL/GenBank/DDBJ databases">
        <title>Novel sulfate-reducing endosymbionts in the free-living metamonad Anaeramoeba.</title>
        <authorList>
            <person name="Jerlstrom-Hultqvist J."/>
            <person name="Cepicka I."/>
            <person name="Gallot-Lavallee L."/>
            <person name="Salas-Leiva D."/>
            <person name="Curtis B.A."/>
            <person name="Zahonova K."/>
            <person name="Pipaliya S."/>
            <person name="Dacks J."/>
            <person name="Roger A.J."/>
        </authorList>
    </citation>
    <scope>NUCLEOTIDE SEQUENCE</scope>
    <source>
        <strain evidence="4">Schooner1</strain>
    </source>
</reference>
<name>A0ABQ8YDS3_9EUKA</name>
<feature type="compositionally biased region" description="Low complexity" evidence="1">
    <location>
        <begin position="98"/>
        <end position="109"/>
    </location>
</feature>
<feature type="domain" description="MyTH4" evidence="3">
    <location>
        <begin position="267"/>
        <end position="490"/>
    </location>
</feature>
<dbReference type="Gene3D" id="1.10.555.10">
    <property type="entry name" value="Rho GTPase activation protein"/>
    <property type="match status" value="1"/>
</dbReference>
<evidence type="ECO:0000313" key="5">
    <source>
        <dbReference type="Proteomes" id="UP001150062"/>
    </source>
</evidence>
<feature type="region of interest" description="Disordered" evidence="1">
    <location>
        <begin position="54"/>
        <end position="82"/>
    </location>
</feature>
<comment type="caution">
    <text evidence="4">The sequence shown here is derived from an EMBL/GenBank/DDBJ whole genome shotgun (WGS) entry which is preliminary data.</text>
</comment>
<proteinExistence type="predicted"/>
<dbReference type="PROSITE" id="PS50238">
    <property type="entry name" value="RHOGAP"/>
    <property type="match status" value="1"/>
</dbReference>
<feature type="compositionally biased region" description="Basic residues" evidence="1">
    <location>
        <begin position="152"/>
        <end position="163"/>
    </location>
</feature>
<feature type="region of interest" description="Disordered" evidence="1">
    <location>
        <begin position="1"/>
        <end position="33"/>
    </location>
</feature>
<feature type="domain" description="Rho-GAP" evidence="2">
    <location>
        <begin position="501"/>
        <end position="696"/>
    </location>
</feature>
<dbReference type="SMART" id="SM00139">
    <property type="entry name" value="MyTH4"/>
    <property type="match status" value="1"/>
</dbReference>
<feature type="region of interest" description="Disordered" evidence="1">
    <location>
        <begin position="309"/>
        <end position="376"/>
    </location>
</feature>
<feature type="compositionally biased region" description="Polar residues" evidence="1">
    <location>
        <begin position="341"/>
        <end position="368"/>
    </location>
</feature>
<evidence type="ECO:0000256" key="1">
    <source>
        <dbReference type="SAM" id="MobiDB-lite"/>
    </source>
</evidence>
<organism evidence="4 5">
    <name type="scientific">Anaeramoeba flamelloides</name>
    <dbReference type="NCBI Taxonomy" id="1746091"/>
    <lineage>
        <taxon>Eukaryota</taxon>
        <taxon>Metamonada</taxon>
        <taxon>Anaeramoebidae</taxon>
        <taxon>Anaeramoeba</taxon>
    </lineage>
</organism>
<dbReference type="InterPro" id="IPR000198">
    <property type="entry name" value="RhoGAP_dom"/>
</dbReference>
<dbReference type="InterPro" id="IPR000857">
    <property type="entry name" value="MyTH4_dom"/>
</dbReference>
<dbReference type="EMBL" id="JAOAOG010000173">
    <property type="protein sequence ID" value="KAJ6242752.1"/>
    <property type="molecule type" value="Genomic_DNA"/>
</dbReference>
<feature type="compositionally biased region" description="Basic residues" evidence="1">
    <location>
        <begin position="320"/>
        <end position="331"/>
    </location>
</feature>
<evidence type="ECO:0000259" key="3">
    <source>
        <dbReference type="PROSITE" id="PS51016"/>
    </source>
</evidence>
<feature type="compositionally biased region" description="Polar residues" evidence="1">
    <location>
        <begin position="54"/>
        <end position="64"/>
    </location>
</feature>
<feature type="compositionally biased region" description="Polar residues" evidence="1">
    <location>
        <begin position="119"/>
        <end position="132"/>
    </location>
</feature>
<sequence length="706" mass="83861">MSTLVPKPHGFFLERRHTESKKKPKFLAPRRQKKVFVPKKTKIPTQTKFLCRSVSQETYPTNRQQEQKRKRIPKRTKQYKKKINQKTVHDDVQPYNKNLKQNQNQNQSQRRVEKKHPKQSVTRNIQRFTNTTIEDKPNNRNNTNDQKYVVNQKKKKPTHTKQKKKMFRGFSLDFKYSPKHRKNNNSLNKEDLSEYNRNKKKEFEEFLNQKKIKKIRDFKSESKTEENLFPILNSIDLNEYAKKNFSPRKKKKILGRKAQSFQHQLKYTPHKLQTPILKFEEQKDSKLALDLFEYLLYFMGEKKYVKKFQKKNQSKDNKKQSNKKLRTKSKKTQREGVRNNRYLTSRPNTNVSTNRNIDPNQIKNTDPNVPQGKEKAKFEQNDAIRKIIEVGLVNKNLRDEIYVQCCKQTINNGNIHSNLRAWGALCLVTQSFPPSEPLSTSLAKLLELNSQSKDVFIRRYARYARIKLDCIKSKKSGFIVPTEEMIRRIFAVPYDPIIFNVNIEDCMVSQKKFYPDAIIPYIVIYLTDKIKQTGGFAKEGLFRIPGNKQKVLELKDLLDRGIYDDEIEDPEMNHPFVYASLLKMWIRELNEPLIPSKFHHQIINCENFTNKVLRIVSQLPILNKLSLAYIVSFFKEMQQQHVLKITKMDINNLVLIFAPNLIKFKYESNDLFLIQKNSQKVKFFLSELIKNWKVDPYLRKINNIQY</sequence>
<dbReference type="Pfam" id="PF00784">
    <property type="entry name" value="MyTH4"/>
    <property type="match status" value="1"/>
</dbReference>
<feature type="compositionally biased region" description="Basic residues" evidence="1">
    <location>
        <begin position="68"/>
        <end position="82"/>
    </location>
</feature>
<dbReference type="Proteomes" id="UP001150062">
    <property type="component" value="Unassembled WGS sequence"/>
</dbReference>
<dbReference type="Pfam" id="PF00620">
    <property type="entry name" value="RhoGAP"/>
    <property type="match status" value="1"/>
</dbReference>
<feature type="region of interest" description="Disordered" evidence="1">
    <location>
        <begin position="98"/>
        <end position="163"/>
    </location>
</feature>
<evidence type="ECO:0000259" key="2">
    <source>
        <dbReference type="PROSITE" id="PS50238"/>
    </source>
</evidence>
<evidence type="ECO:0000313" key="4">
    <source>
        <dbReference type="EMBL" id="KAJ6242752.1"/>
    </source>
</evidence>
<dbReference type="Gene3D" id="1.25.40.530">
    <property type="entry name" value="MyTH4 domain"/>
    <property type="match status" value="1"/>
</dbReference>
<dbReference type="InterPro" id="IPR038185">
    <property type="entry name" value="MyTH4_dom_sf"/>
</dbReference>